<evidence type="ECO:0000256" key="7">
    <source>
        <dbReference type="SAM" id="Coils"/>
    </source>
</evidence>
<dbReference type="Pfam" id="PF25013">
    <property type="entry name" value="LRR_Zer-1"/>
    <property type="match status" value="1"/>
</dbReference>
<dbReference type="Pfam" id="PF00931">
    <property type="entry name" value="NB-ARC"/>
    <property type="match status" value="1"/>
</dbReference>
<dbReference type="Proteomes" id="UP001165190">
    <property type="component" value="Unassembled WGS sequence"/>
</dbReference>
<keyword evidence="7" id="KW-0175">Coiled coil</keyword>
<evidence type="ECO:0000259" key="8">
    <source>
        <dbReference type="Pfam" id="PF00931"/>
    </source>
</evidence>
<keyword evidence="3" id="KW-0677">Repeat</keyword>
<comment type="caution">
    <text evidence="12">The sequence shown here is derived from an EMBL/GenBank/DDBJ whole genome shotgun (WGS) entry which is preliminary data.</text>
</comment>
<dbReference type="OrthoDB" id="1709098at2759"/>
<dbReference type="Gene3D" id="1.10.10.10">
    <property type="entry name" value="Winged helix-like DNA-binding domain superfamily/Winged helix DNA-binding domain"/>
    <property type="match status" value="1"/>
</dbReference>
<feature type="domain" description="NB-ARC" evidence="8">
    <location>
        <begin position="135"/>
        <end position="299"/>
    </location>
</feature>
<dbReference type="AlphaFoldDB" id="A0A9W7MMT1"/>
<keyword evidence="13" id="KW-1185">Reference proteome</keyword>
<dbReference type="FunFam" id="1.10.10.10:FF:000322">
    <property type="entry name" value="Probable disease resistance protein At1g63360"/>
    <property type="match status" value="1"/>
</dbReference>
<dbReference type="InterPro" id="IPR050905">
    <property type="entry name" value="Plant_NBS-LRR"/>
</dbReference>
<dbReference type="GO" id="GO:0005524">
    <property type="term" value="F:ATP binding"/>
    <property type="evidence" value="ECO:0007669"/>
    <property type="project" value="UniProtKB-KW"/>
</dbReference>
<dbReference type="Gene3D" id="3.80.10.10">
    <property type="entry name" value="Ribonuclease Inhibitor"/>
    <property type="match status" value="1"/>
</dbReference>
<keyword evidence="4" id="KW-0547">Nucleotide-binding</keyword>
<dbReference type="InterPro" id="IPR032675">
    <property type="entry name" value="LRR_dom_sf"/>
</dbReference>
<evidence type="ECO:0000256" key="3">
    <source>
        <dbReference type="ARBA" id="ARBA00022737"/>
    </source>
</evidence>
<name>A0A9W7MMT1_HIBTR</name>
<dbReference type="Gene3D" id="1.10.8.430">
    <property type="entry name" value="Helical domain of apoptotic protease-activating factors"/>
    <property type="match status" value="1"/>
</dbReference>
<keyword evidence="6" id="KW-0067">ATP-binding</keyword>
<accession>A0A9W7MMT1</accession>
<dbReference type="PANTHER" id="PTHR33463">
    <property type="entry name" value="NB-ARC DOMAIN-CONTAINING PROTEIN-RELATED"/>
    <property type="match status" value="1"/>
</dbReference>
<dbReference type="Pfam" id="PF23559">
    <property type="entry name" value="WHD_DRP"/>
    <property type="match status" value="1"/>
</dbReference>
<dbReference type="SUPFAM" id="SSF52540">
    <property type="entry name" value="P-loop containing nucleoside triphosphate hydrolases"/>
    <property type="match status" value="1"/>
</dbReference>
<evidence type="ECO:0000259" key="10">
    <source>
        <dbReference type="Pfam" id="PF23559"/>
    </source>
</evidence>
<keyword evidence="5" id="KW-0611">Plant defense</keyword>
<dbReference type="EMBL" id="BSYR01000044">
    <property type="protein sequence ID" value="GMJ05230.1"/>
    <property type="molecule type" value="Genomic_DNA"/>
</dbReference>
<evidence type="ECO:0000256" key="2">
    <source>
        <dbReference type="ARBA" id="ARBA00022614"/>
    </source>
</evidence>
<dbReference type="GO" id="GO:0043531">
    <property type="term" value="F:ADP binding"/>
    <property type="evidence" value="ECO:0007669"/>
    <property type="project" value="InterPro"/>
</dbReference>
<evidence type="ECO:0000313" key="12">
    <source>
        <dbReference type="EMBL" id="GMJ05230.1"/>
    </source>
</evidence>
<dbReference type="FunFam" id="3.40.50.300:FF:001091">
    <property type="entry name" value="Probable disease resistance protein At1g61300"/>
    <property type="match status" value="1"/>
</dbReference>
<evidence type="ECO:0000256" key="4">
    <source>
        <dbReference type="ARBA" id="ARBA00022741"/>
    </source>
</evidence>
<evidence type="ECO:0000256" key="6">
    <source>
        <dbReference type="ARBA" id="ARBA00022840"/>
    </source>
</evidence>
<dbReference type="PRINTS" id="PR00364">
    <property type="entry name" value="DISEASERSIST"/>
</dbReference>
<reference evidence="12" key="1">
    <citation type="submission" date="2023-05" db="EMBL/GenBank/DDBJ databases">
        <title>Genome and transcriptome analyses reveal genes involved in the formation of fine ridges on petal epidermal cells in Hibiscus trionum.</title>
        <authorList>
            <person name="Koshimizu S."/>
            <person name="Masuda S."/>
            <person name="Ishii T."/>
            <person name="Shirasu K."/>
            <person name="Hoshino A."/>
            <person name="Arita M."/>
        </authorList>
    </citation>
    <scope>NUCLEOTIDE SEQUENCE</scope>
    <source>
        <strain evidence="12">Hamamatsu line</strain>
    </source>
</reference>
<dbReference type="InterPro" id="IPR056845">
    <property type="entry name" value="LRR_Zer-1"/>
</dbReference>
<evidence type="ECO:0000256" key="5">
    <source>
        <dbReference type="ARBA" id="ARBA00022821"/>
    </source>
</evidence>
<gene>
    <name evidence="12" type="ORF">HRI_004192200</name>
</gene>
<proteinExistence type="inferred from homology"/>
<comment type="similarity">
    <text evidence="1">Belongs to the disease resistance NB-LRR family.</text>
</comment>
<dbReference type="InterPro" id="IPR002182">
    <property type="entry name" value="NB-ARC"/>
</dbReference>
<dbReference type="PANTHER" id="PTHR33463:SF187">
    <property type="entry name" value="AND NB-ARC DOMAIN DISEASE RESISTANCE PROTEIN, PUTATIVE-RELATED"/>
    <property type="match status" value="1"/>
</dbReference>
<evidence type="ECO:0000256" key="1">
    <source>
        <dbReference type="ARBA" id="ARBA00008894"/>
    </source>
</evidence>
<evidence type="ECO:0000259" key="11">
    <source>
        <dbReference type="Pfam" id="PF25013"/>
    </source>
</evidence>
<feature type="domain" description="Disease resistance protein At4g27190-like leucine-rich repeats" evidence="9">
    <location>
        <begin position="745"/>
        <end position="853"/>
    </location>
</feature>
<feature type="coiled-coil region" evidence="7">
    <location>
        <begin position="15"/>
        <end position="85"/>
    </location>
</feature>
<dbReference type="InterPro" id="IPR057135">
    <property type="entry name" value="At4g27190-like_LRR"/>
</dbReference>
<dbReference type="GO" id="GO:0006952">
    <property type="term" value="P:defense response"/>
    <property type="evidence" value="ECO:0007669"/>
    <property type="project" value="UniProtKB-KW"/>
</dbReference>
<protein>
    <recommendedName>
        <fullName evidence="14">NB-ARC domain-containing protein</fullName>
    </recommendedName>
</protein>
<sequence>METLANKISTHLENHINLDQNLVRLKRKLEELNGVKEDMGSSIKSLEIQPRKKLMTEVAVWLRNVERINGEVQNLEEQVRGKNLLSRIGNKILETTKQVEDLFQKGKSFDGLDIDDPQWIGQALSTTKLIGQVAEELMNKVWAHLMDNGVSRIGVWGMGGVGKTTIMKLINNQLLKENAKFNIVIWITVSKETSIKILQNRIARAIDVSLSEDDDETKRAGIIYEMMTQKGRYVLILDDVWDKISLEEIGVPEPCDGSKLVVTTRSLDVCRYFGCREIRMPTLRKQDALNLFLEKVGHDVLSYEGLSPIVESVSEQCGGLPLAIVTVASSMKGVSDIHEWRNAFNELNKQVKGVNGLDEKVFQQLMFSYNRLEDVTLKHCFLCCALYPEDYDISIYKLFELWTSEGFMEGMDSSQAELDRAHTILNKLKNNCLLEKGAFHSGVKLHDLVRNMALRITSENPRFLVRAGMDLKELPDAEQWSEDLEKVSLMNNWGLQISPQISSPNCPILTTLLLSECFIKSLPDCFFQQMPALKFLDLSMTPLESLPSVSGLKNLTVLLLFDCRSLEKVPSFSKLKALRDLDLSITNIKSLPYGMNRLVNLRTLKLANIKNVTKIPNGILPNFSSLRHLDVGRTLVQGQVGALRKLEYFSGRFYDVEELNKYVEALDEGPRRYNILVGRESSEWKLKFYPKYIELNGLAIIKPRKMRRDHDVNAADHMIKLPCDVDQLSVVDCKVSGTLFSWFISMPHPSFSSLCQIDIYNCPKMKKLLSFDVLKDLQKLQQIDVSYCDAMEEIIASDAGEGTSTIQVVLPEFYCLKLKNLPELKSICSADGVMVCDCLVEVQINQCPKLKRVPFTLPQLPDNGEPSLPMIHIYPKELWETLEWDQPNAKSLLQPFLYDHDYDTDYDSEFNLFFETEDDRIS</sequence>
<keyword evidence="2" id="KW-0433">Leucine-rich repeat</keyword>
<evidence type="ECO:0000313" key="13">
    <source>
        <dbReference type="Proteomes" id="UP001165190"/>
    </source>
</evidence>
<dbReference type="Pfam" id="PF23247">
    <property type="entry name" value="LRR_RPS2"/>
    <property type="match status" value="1"/>
</dbReference>
<evidence type="ECO:0000259" key="9">
    <source>
        <dbReference type="Pfam" id="PF23247"/>
    </source>
</evidence>
<evidence type="ECO:0008006" key="14">
    <source>
        <dbReference type="Google" id="ProtNLM"/>
    </source>
</evidence>
<dbReference type="InterPro" id="IPR036388">
    <property type="entry name" value="WH-like_DNA-bd_sf"/>
</dbReference>
<feature type="domain" description="Zer-1-like leucine-rich repeats region" evidence="11">
    <location>
        <begin position="526"/>
        <end position="593"/>
    </location>
</feature>
<dbReference type="InterPro" id="IPR042197">
    <property type="entry name" value="Apaf_helical"/>
</dbReference>
<dbReference type="Gene3D" id="3.40.50.300">
    <property type="entry name" value="P-loop containing nucleotide triphosphate hydrolases"/>
    <property type="match status" value="1"/>
</dbReference>
<dbReference type="SUPFAM" id="SSF52058">
    <property type="entry name" value="L domain-like"/>
    <property type="match status" value="1"/>
</dbReference>
<dbReference type="InterPro" id="IPR058922">
    <property type="entry name" value="WHD_DRP"/>
</dbReference>
<dbReference type="InterPro" id="IPR027417">
    <property type="entry name" value="P-loop_NTPase"/>
</dbReference>
<feature type="domain" description="Disease resistance protein winged helix" evidence="10">
    <location>
        <begin position="386"/>
        <end position="453"/>
    </location>
</feature>
<organism evidence="12 13">
    <name type="scientific">Hibiscus trionum</name>
    <name type="common">Flower of an hour</name>
    <dbReference type="NCBI Taxonomy" id="183268"/>
    <lineage>
        <taxon>Eukaryota</taxon>
        <taxon>Viridiplantae</taxon>
        <taxon>Streptophyta</taxon>
        <taxon>Embryophyta</taxon>
        <taxon>Tracheophyta</taxon>
        <taxon>Spermatophyta</taxon>
        <taxon>Magnoliopsida</taxon>
        <taxon>eudicotyledons</taxon>
        <taxon>Gunneridae</taxon>
        <taxon>Pentapetalae</taxon>
        <taxon>rosids</taxon>
        <taxon>malvids</taxon>
        <taxon>Malvales</taxon>
        <taxon>Malvaceae</taxon>
        <taxon>Malvoideae</taxon>
        <taxon>Hibiscus</taxon>
    </lineage>
</organism>